<proteinExistence type="predicted"/>
<evidence type="ECO:0008006" key="3">
    <source>
        <dbReference type="Google" id="ProtNLM"/>
    </source>
</evidence>
<dbReference type="HOGENOM" id="CLU_1080455_0_0_7"/>
<sequence length="255" mass="29781">MLLCSSVAFGATNNAFYNDTKRGWHYYEAEPQVQEQEKMTKKQEKEKKGLDDEAFMKSVPLNALDSLTVKEYTETFDRVKSIATMKPTKENVKILQAMNKWQTEQSERFAKVWAINLLEDPNLEFPEVADSKFAKNQKMIVEDKRTKEFFEKNKENLAFVVFYSGKNQEGYRNQKAIYDVIEGKYGIEAKYIDLDTNPDLIQRFNLTAFPENFFVYRNSKNEAIWHRVKAGHATLNTIVDTTIFLFDNAILEEDK</sequence>
<dbReference type="eggNOG" id="ENOG5030JFU">
    <property type="taxonomic scope" value="Bacteria"/>
</dbReference>
<name>C5F047_9HELI</name>
<dbReference type="EMBL" id="DS990443">
    <property type="protein sequence ID" value="EEQ63641.1"/>
    <property type="molecule type" value="Genomic_DNA"/>
</dbReference>
<gene>
    <name evidence="1" type="ORF">HPMG_01098</name>
</gene>
<dbReference type="SUPFAM" id="SSF52833">
    <property type="entry name" value="Thioredoxin-like"/>
    <property type="match status" value="1"/>
</dbReference>
<dbReference type="Pfam" id="PF13728">
    <property type="entry name" value="TraF"/>
    <property type="match status" value="1"/>
</dbReference>
<dbReference type="AlphaFoldDB" id="C5F047"/>
<accession>C5F047</accession>
<reference evidence="2" key="1">
    <citation type="journal article" date="2014" name="Genome Announc.">
        <title>Draft genome sequences of six enterohepatic helicobacter species isolated from humans and one from rhesus macaques.</title>
        <authorList>
            <person name="Shen Z."/>
            <person name="Sheh A."/>
            <person name="Young S.K."/>
            <person name="Abouelliel A."/>
            <person name="Ward D.V."/>
            <person name="Earl A.M."/>
            <person name="Fox J.G."/>
        </authorList>
    </citation>
    <scope>NUCLEOTIDE SEQUENCE [LARGE SCALE GENOMIC DNA]</scope>
    <source>
        <strain evidence="2">MIT 98-5489</strain>
    </source>
</reference>
<organism evidence="1 2">
    <name type="scientific">Helicobacter pullorum MIT 98-5489</name>
    <dbReference type="NCBI Taxonomy" id="537972"/>
    <lineage>
        <taxon>Bacteria</taxon>
        <taxon>Pseudomonadati</taxon>
        <taxon>Campylobacterota</taxon>
        <taxon>Epsilonproteobacteria</taxon>
        <taxon>Campylobacterales</taxon>
        <taxon>Helicobacteraceae</taxon>
        <taxon>Helicobacter</taxon>
    </lineage>
</organism>
<dbReference type="InterPro" id="IPR036249">
    <property type="entry name" value="Thioredoxin-like_sf"/>
</dbReference>
<protein>
    <recommendedName>
        <fullName evidence="3">Type-F conjugative transfer system pilin assembly protein TraF</fullName>
    </recommendedName>
</protein>
<evidence type="ECO:0000313" key="1">
    <source>
        <dbReference type="EMBL" id="EEQ63641.1"/>
    </source>
</evidence>
<evidence type="ECO:0000313" key="2">
    <source>
        <dbReference type="Proteomes" id="UP000003953"/>
    </source>
</evidence>
<keyword evidence="2" id="KW-1185">Reference proteome</keyword>
<dbReference type="Proteomes" id="UP000003953">
    <property type="component" value="Unassembled WGS sequence"/>
</dbReference>
<dbReference type="InterPro" id="IPR039555">
    <property type="entry name" value="TraF/TrbB"/>
</dbReference>